<reference evidence="2" key="1">
    <citation type="journal article" date="2022" name="Mol. Ecol. Resour.">
        <title>The genomes of chicory, endive, great burdock and yacon provide insights into Asteraceae palaeo-polyploidization history and plant inulin production.</title>
        <authorList>
            <person name="Fan W."/>
            <person name="Wang S."/>
            <person name="Wang H."/>
            <person name="Wang A."/>
            <person name="Jiang F."/>
            <person name="Liu H."/>
            <person name="Zhao H."/>
            <person name="Xu D."/>
            <person name="Zhang Y."/>
        </authorList>
    </citation>
    <scope>NUCLEOTIDE SEQUENCE [LARGE SCALE GENOMIC DNA]</scope>
    <source>
        <strain evidence="2">cv. Punajuju</strain>
    </source>
</reference>
<accession>A0ACB9CT75</accession>
<evidence type="ECO:0000313" key="2">
    <source>
        <dbReference type="Proteomes" id="UP001055811"/>
    </source>
</evidence>
<reference evidence="1 2" key="2">
    <citation type="journal article" date="2022" name="Mol. Ecol. Resour.">
        <title>The genomes of chicory, endive, great burdock and yacon provide insights into Asteraceae paleo-polyploidization history and plant inulin production.</title>
        <authorList>
            <person name="Fan W."/>
            <person name="Wang S."/>
            <person name="Wang H."/>
            <person name="Wang A."/>
            <person name="Jiang F."/>
            <person name="Liu H."/>
            <person name="Zhao H."/>
            <person name="Xu D."/>
            <person name="Zhang Y."/>
        </authorList>
    </citation>
    <scope>NUCLEOTIDE SEQUENCE [LARGE SCALE GENOMIC DNA]</scope>
    <source>
        <strain evidence="2">cv. Punajuju</strain>
        <tissue evidence="1">Leaves</tissue>
    </source>
</reference>
<organism evidence="1 2">
    <name type="scientific">Cichorium intybus</name>
    <name type="common">Chicory</name>
    <dbReference type="NCBI Taxonomy" id="13427"/>
    <lineage>
        <taxon>Eukaryota</taxon>
        <taxon>Viridiplantae</taxon>
        <taxon>Streptophyta</taxon>
        <taxon>Embryophyta</taxon>
        <taxon>Tracheophyta</taxon>
        <taxon>Spermatophyta</taxon>
        <taxon>Magnoliopsida</taxon>
        <taxon>eudicotyledons</taxon>
        <taxon>Gunneridae</taxon>
        <taxon>Pentapetalae</taxon>
        <taxon>asterids</taxon>
        <taxon>campanulids</taxon>
        <taxon>Asterales</taxon>
        <taxon>Asteraceae</taxon>
        <taxon>Cichorioideae</taxon>
        <taxon>Cichorieae</taxon>
        <taxon>Cichoriinae</taxon>
        <taxon>Cichorium</taxon>
    </lineage>
</organism>
<dbReference type="EMBL" id="CM042013">
    <property type="protein sequence ID" value="KAI3737499.1"/>
    <property type="molecule type" value="Genomic_DNA"/>
</dbReference>
<dbReference type="Proteomes" id="UP001055811">
    <property type="component" value="Linkage Group LG05"/>
</dbReference>
<proteinExistence type="predicted"/>
<sequence length="112" mass="12292">MNVRKATNVSIFSDERYNSGSAFIGGFVLGGLLVGTLGCIYAPQISKVLAGTDKKDLLKKLPNFIYDEEKRWRTSNWLLSNSMLGRVGERGLSTATHNLSSSNSLSKLSNFM</sequence>
<keyword evidence="2" id="KW-1185">Reference proteome</keyword>
<protein>
    <submittedName>
        <fullName evidence="1">Uncharacterized protein</fullName>
    </submittedName>
</protein>
<evidence type="ECO:0000313" key="1">
    <source>
        <dbReference type="EMBL" id="KAI3737499.1"/>
    </source>
</evidence>
<name>A0ACB9CT75_CICIN</name>
<comment type="caution">
    <text evidence="1">The sequence shown here is derived from an EMBL/GenBank/DDBJ whole genome shotgun (WGS) entry which is preliminary data.</text>
</comment>
<gene>
    <name evidence="1" type="ORF">L2E82_27503</name>
</gene>